<reference evidence="2" key="1">
    <citation type="submission" date="2020-05" db="EMBL/GenBank/DDBJ databases">
        <title>Mycena genomes resolve the evolution of fungal bioluminescence.</title>
        <authorList>
            <person name="Tsai I.J."/>
        </authorList>
    </citation>
    <scope>NUCLEOTIDE SEQUENCE</scope>
    <source>
        <strain evidence="2">160909Yilan</strain>
    </source>
</reference>
<dbReference type="AlphaFoldDB" id="A0A8H7CGW1"/>
<evidence type="ECO:0000313" key="2">
    <source>
        <dbReference type="EMBL" id="KAF7335891.1"/>
    </source>
</evidence>
<comment type="caution">
    <text evidence="2">The sequence shown here is derived from an EMBL/GenBank/DDBJ whole genome shotgun (WGS) entry which is preliminary data.</text>
</comment>
<feature type="compositionally biased region" description="Polar residues" evidence="1">
    <location>
        <begin position="478"/>
        <end position="488"/>
    </location>
</feature>
<keyword evidence="3" id="KW-1185">Reference proteome</keyword>
<evidence type="ECO:0008006" key="4">
    <source>
        <dbReference type="Google" id="ProtNLM"/>
    </source>
</evidence>
<evidence type="ECO:0000256" key="1">
    <source>
        <dbReference type="SAM" id="MobiDB-lite"/>
    </source>
</evidence>
<dbReference type="Proteomes" id="UP000623467">
    <property type="component" value="Unassembled WGS sequence"/>
</dbReference>
<sequence>MAECKLTDTPLFQQTCWLSQAFIDGTWADLSPSALGSYAQFWAALKQMNLIAVPSRNALNMDATDFRIAVRLDSPPSGWHIPKQYNNGRAMAWACLLHFQVLDLILASDFPHLTKPAAVTPVPCTFKNPSSARRLIDPLCQWTMHIQTLKEELETKPSPSLDAPTLQPKSTVDSFAPVLAFSQIEGQTLKAKTMKNLQAMAAGLVWILELGSETAPLLNEAGQLAISPLTPISSRYTSFNMRSGRVPIPDLDNAMKHLKTTPAQLLHALSYSLNVSSALLFCNLDLSVMHIDLDVEQEIAHSILAAGSKPKALSYIEQCVHLLARGSSGTFSAESIAVKNLALIPGIKERYREHRYPSNTAAAVAPNLCSSAVLRSTASYEGLLLISPHLDGRIARALSQPPQMRTLPDAEPEMVLISELASTTPPADQAAPIKSSSDDQCPPASPEQGTLRPAVFDSHEIPDSIESTVSALKPSSKLDFNSSTSNEDSAVTSASKGTSSASNDSSASVDDLTCVPENPVVGSILHMQPPALSVDIQMPPTFQDLPTIPDQPVVDPESDTAVPQDPESPLTSVNSAMDVDSPVSSLDLDDIPTEPQPGPRRSNRRNTNNDAPAQPNYNMKNTSTRGTSAKRKASGTTNRVPKKPKRSPVEQTNKATEIEEEFLPVGLDIYYQDPEQPGFLLDDLKHVLPIPRSHTSEAITALLPDGQTERVFHYLSHPNSQTSEYQLIWDVNTSMASHRNRCSKDGVLFTQYRAGVHLPAVTDDDSFLLCVKRTEWDAMADTERVALWATGRDIFVHDLTAGPRVTDIRAQMTKNHYIDSVVQVQVQGLRVSAAGDDQKAEVDHTDIIRRTTLRAMLDHANTRNGPVLNALNIASGHVIHPNPLLGSGFDLETMAYRQTSTLLGVRSPPYDELYWELLGLNHTLSLFHGDIAMTWVYVSGPGEKFWIRERTRGPDNFANSRAFDNWQPDKADPAHCDYEVIVLPAGGGILLQQAGRRHAVIGTDTGSVAGPKPTATLTVGGYFCCASGIRAAMSNSLHMVMMQHLLTNSEHVVMWQIFVRIAMFWLNVTADRPQDQDALAAYLPDLSLTSAHGWMDIIYLSCIIVLLPCLDHRNYNGDGVPNFEMVEADMVRAKYQG</sequence>
<feature type="region of interest" description="Disordered" evidence="1">
    <location>
        <begin position="468"/>
        <end position="513"/>
    </location>
</feature>
<feature type="region of interest" description="Disordered" evidence="1">
    <location>
        <begin position="536"/>
        <end position="657"/>
    </location>
</feature>
<accession>A0A8H7CGW1</accession>
<feature type="region of interest" description="Disordered" evidence="1">
    <location>
        <begin position="422"/>
        <end position="451"/>
    </location>
</feature>
<proteinExistence type="predicted"/>
<feature type="compositionally biased region" description="Low complexity" evidence="1">
    <location>
        <begin position="489"/>
        <end position="510"/>
    </location>
</feature>
<evidence type="ECO:0000313" key="3">
    <source>
        <dbReference type="Proteomes" id="UP000623467"/>
    </source>
</evidence>
<dbReference type="EMBL" id="JACAZH010000039">
    <property type="protein sequence ID" value="KAF7335891.1"/>
    <property type="molecule type" value="Genomic_DNA"/>
</dbReference>
<name>A0A8H7CGW1_9AGAR</name>
<dbReference type="OrthoDB" id="3055782at2759"/>
<gene>
    <name evidence="2" type="ORF">MSAN_02326100</name>
</gene>
<organism evidence="2 3">
    <name type="scientific">Mycena sanguinolenta</name>
    <dbReference type="NCBI Taxonomy" id="230812"/>
    <lineage>
        <taxon>Eukaryota</taxon>
        <taxon>Fungi</taxon>
        <taxon>Dikarya</taxon>
        <taxon>Basidiomycota</taxon>
        <taxon>Agaricomycotina</taxon>
        <taxon>Agaricomycetes</taxon>
        <taxon>Agaricomycetidae</taxon>
        <taxon>Agaricales</taxon>
        <taxon>Marasmiineae</taxon>
        <taxon>Mycenaceae</taxon>
        <taxon>Mycena</taxon>
    </lineage>
</organism>
<feature type="compositionally biased region" description="Polar residues" evidence="1">
    <location>
        <begin position="605"/>
        <end position="627"/>
    </location>
</feature>
<protein>
    <recommendedName>
        <fullName evidence="4">JmjC domain-containing protein</fullName>
    </recommendedName>
</protein>